<comment type="caution">
    <text evidence="1">The sequence shown here is derived from an EMBL/GenBank/DDBJ whole genome shotgun (WGS) entry which is preliminary data.</text>
</comment>
<protein>
    <submittedName>
        <fullName evidence="1">Uncharacterized protein</fullName>
    </submittedName>
</protein>
<organism evidence="1 2">
    <name type="scientific">Scortum barcoo</name>
    <name type="common">barcoo grunter</name>
    <dbReference type="NCBI Taxonomy" id="214431"/>
    <lineage>
        <taxon>Eukaryota</taxon>
        <taxon>Metazoa</taxon>
        <taxon>Chordata</taxon>
        <taxon>Craniata</taxon>
        <taxon>Vertebrata</taxon>
        <taxon>Euteleostomi</taxon>
        <taxon>Actinopterygii</taxon>
        <taxon>Neopterygii</taxon>
        <taxon>Teleostei</taxon>
        <taxon>Neoteleostei</taxon>
        <taxon>Acanthomorphata</taxon>
        <taxon>Eupercaria</taxon>
        <taxon>Centrarchiformes</taxon>
        <taxon>Terapontoidei</taxon>
        <taxon>Terapontidae</taxon>
        <taxon>Scortum</taxon>
    </lineage>
</organism>
<proteinExistence type="predicted"/>
<evidence type="ECO:0000313" key="1">
    <source>
        <dbReference type="EMBL" id="KAI3368132.1"/>
    </source>
</evidence>
<accession>A0ACB8WJY8</accession>
<keyword evidence="2" id="KW-1185">Reference proteome</keyword>
<name>A0ACB8WJY8_9TELE</name>
<reference evidence="1" key="1">
    <citation type="submission" date="2022-04" db="EMBL/GenBank/DDBJ databases">
        <title>Jade perch genome.</title>
        <authorList>
            <person name="Chao B."/>
        </authorList>
    </citation>
    <scope>NUCLEOTIDE SEQUENCE</scope>
    <source>
        <strain evidence="1">CB-2022</strain>
    </source>
</reference>
<dbReference type="Proteomes" id="UP000831701">
    <property type="component" value="Chromosome 8"/>
</dbReference>
<sequence>MESPVGALSSTLLRVMSLLEGGPTSPFRAEPGRTRPPGARLRAPTPGLAPGWGPWHIGRLETRQQWFFNGSLEAFFSRRKQEGETLQEFSLALMGLMEKVKQHTPAYMLDAEALLSDQFVEHVLDSSLRRELKQLVHRQPNYILLDVRAEAICWEREGSPGGMRGRSHSIPSVFGVQYGVQCGFHHFLWWRVATPAEIQLLGFCFVDLEVFPQAPVHKVLNKSSVPSVIPICDEANNSRVVRELLEMT</sequence>
<evidence type="ECO:0000313" key="2">
    <source>
        <dbReference type="Proteomes" id="UP000831701"/>
    </source>
</evidence>
<gene>
    <name evidence="1" type="ORF">L3Q82_007864</name>
</gene>
<dbReference type="EMBL" id="CM041538">
    <property type="protein sequence ID" value="KAI3368132.1"/>
    <property type="molecule type" value="Genomic_DNA"/>
</dbReference>